<dbReference type="GO" id="GO:0140359">
    <property type="term" value="F:ABC-type transporter activity"/>
    <property type="evidence" value="ECO:0007669"/>
    <property type="project" value="InterPro"/>
</dbReference>
<evidence type="ECO:0000259" key="6">
    <source>
        <dbReference type="Pfam" id="PF12698"/>
    </source>
</evidence>
<dbReference type="InterPro" id="IPR017500">
    <property type="entry name" value="Phage_infect_YhgE_N"/>
</dbReference>
<dbReference type="InterPro" id="IPR013525">
    <property type="entry name" value="ABC2_TM"/>
</dbReference>
<dbReference type="STRING" id="38302.SAMN04488535_0414"/>
<accession>A0A1G9M3N7</accession>
<evidence type="ECO:0000313" key="7">
    <source>
        <dbReference type="EMBL" id="SDL68571.1"/>
    </source>
</evidence>
<dbReference type="NCBIfam" id="TIGR03062">
    <property type="entry name" value="pip_yhgE_Cterm"/>
    <property type="match status" value="1"/>
</dbReference>
<gene>
    <name evidence="7" type="ORF">SAMN04488535_0414</name>
</gene>
<organism evidence="7 8">
    <name type="scientific">Corynebacterium mycetoides</name>
    <dbReference type="NCBI Taxonomy" id="38302"/>
    <lineage>
        <taxon>Bacteria</taxon>
        <taxon>Bacillati</taxon>
        <taxon>Actinomycetota</taxon>
        <taxon>Actinomycetes</taxon>
        <taxon>Mycobacteriales</taxon>
        <taxon>Corynebacteriaceae</taxon>
        <taxon>Corynebacterium</taxon>
    </lineage>
</organism>
<feature type="domain" description="ABC-2 type transporter transmembrane" evidence="6">
    <location>
        <begin position="490"/>
        <end position="700"/>
    </location>
</feature>
<dbReference type="Pfam" id="PF12698">
    <property type="entry name" value="ABC2_membrane_3"/>
    <property type="match status" value="2"/>
</dbReference>
<dbReference type="InterPro" id="IPR017501">
    <property type="entry name" value="Phage_infect_YhgE_C"/>
</dbReference>
<feature type="domain" description="ABC-2 type transporter transmembrane" evidence="6">
    <location>
        <begin position="25"/>
        <end position="154"/>
    </location>
</feature>
<dbReference type="OrthoDB" id="9811483at2"/>
<dbReference type="AlphaFoldDB" id="A0A1G9M3N7"/>
<evidence type="ECO:0000256" key="1">
    <source>
        <dbReference type="ARBA" id="ARBA00004141"/>
    </source>
</evidence>
<dbReference type="PANTHER" id="PTHR43077:SF10">
    <property type="entry name" value="TRANSPORT PERMEASE PROTEIN"/>
    <property type="match status" value="1"/>
</dbReference>
<evidence type="ECO:0000256" key="5">
    <source>
        <dbReference type="SAM" id="Phobius"/>
    </source>
</evidence>
<reference evidence="8" key="1">
    <citation type="submission" date="2016-10" db="EMBL/GenBank/DDBJ databases">
        <authorList>
            <person name="Varghese N."/>
            <person name="Submissions S."/>
        </authorList>
    </citation>
    <scope>NUCLEOTIDE SEQUENCE [LARGE SCALE GENOMIC DNA]</scope>
    <source>
        <strain evidence="8">DSM 20632</strain>
    </source>
</reference>
<evidence type="ECO:0000256" key="4">
    <source>
        <dbReference type="ARBA" id="ARBA00023136"/>
    </source>
</evidence>
<keyword evidence="4 5" id="KW-0472">Membrane</keyword>
<evidence type="ECO:0000256" key="2">
    <source>
        <dbReference type="ARBA" id="ARBA00022692"/>
    </source>
</evidence>
<feature type="transmembrane region" description="Helical" evidence="5">
    <location>
        <begin position="680"/>
        <end position="701"/>
    </location>
</feature>
<proteinExistence type="predicted"/>
<feature type="transmembrane region" description="Helical" evidence="5">
    <location>
        <begin position="766"/>
        <end position="789"/>
    </location>
</feature>
<sequence>MRKSGQILGRDLRRLLRVPRAFIIIVGVLITPALYAWFNINAFWEPYDHTQNIRIAVVNNDRGASTDLVGEIDVGEQIAEQLRDNDKIGWVFLPEDEARDGLMRGDYYAMFLIPPEFSEDLLSLVSGTYTQPVLEYYVNEKSNGVAPSITDAGASAVDAAVSSAFKQKVGEAAATELRETGLTLRENADEVRGRAAGSFADIAADLDAAQLRISTMKQSVSGARPVVGELSALVESVDDTLGSVDSSLGEAEGIIAELQSSAAGFTADTSTALVESTRALSLGAASANSTIAGATDQLGTAQGRVRSAISEVDGVVEQGESATAQLRALSGSAALSPEIRAQLDSAASALEERTTASRTVLDGLNEVDRSTGAVLASISELGTSLEDATSEANAAARAASQQIGESVPALNASLAQASGSVASARGALNSQRALRDETISLLAGVDNQLAASLGILDDVSGNLSTLADGARSAETDINALLATSDAETLDTVTSLNSAKIGEYVASPVTVDQQAVFPTENYGSSMASFFTNLALWIGAFVLTIIFRVEVDTEGFRRLTVAQAYLGRFLLFATLSVLQAVVVTLGNVAFGVQMQSVTAFLATAIAIGVAYTGIIYSIVSALGHIGRGIAVLLVVIQIPGASGLYPIELMPGFFRRIYPFLPFRYGIDAMRETIAGFYGYHYFRFMATLLAMSAVAFALGWLFRHTSSHANLLFNRQLARTNLITNEKVEVMGSPYRASDIMAALSDREEFRGGVEKRARMLRENYRTLIFGGIGAGVLGIAIITLLTMLLPTDKTIMLAIVVGWSLLVILYLGAVEYFTQSLVDAEQVSLLGEAELRDAVIHRHDSAGTSVTIRPTGGESEATQ</sequence>
<feature type="transmembrane region" description="Helical" evidence="5">
    <location>
        <begin position="795"/>
        <end position="813"/>
    </location>
</feature>
<feature type="transmembrane region" description="Helical" evidence="5">
    <location>
        <begin position="626"/>
        <end position="645"/>
    </location>
</feature>
<feature type="transmembrane region" description="Helical" evidence="5">
    <location>
        <begin position="594"/>
        <end position="614"/>
    </location>
</feature>
<keyword evidence="2 5" id="KW-0812">Transmembrane</keyword>
<comment type="subcellular location">
    <subcellularLocation>
        <location evidence="1">Membrane</location>
        <topology evidence="1">Multi-pass membrane protein</topology>
    </subcellularLocation>
</comment>
<name>A0A1G9M3N7_9CORY</name>
<dbReference type="RefSeq" id="WP_092148120.1">
    <property type="nucleotide sequence ID" value="NZ_LT629700.1"/>
</dbReference>
<dbReference type="InterPro" id="IPR051328">
    <property type="entry name" value="T7SS_ABC-Transporter"/>
</dbReference>
<dbReference type="GO" id="GO:0016020">
    <property type="term" value="C:membrane"/>
    <property type="evidence" value="ECO:0007669"/>
    <property type="project" value="UniProtKB-SubCell"/>
</dbReference>
<feature type="transmembrane region" description="Helical" evidence="5">
    <location>
        <begin position="21"/>
        <end position="38"/>
    </location>
</feature>
<feature type="transmembrane region" description="Helical" evidence="5">
    <location>
        <begin position="528"/>
        <end position="547"/>
    </location>
</feature>
<dbReference type="NCBIfam" id="TIGR03061">
    <property type="entry name" value="pip_yhgE_Nterm"/>
    <property type="match status" value="1"/>
</dbReference>
<dbReference type="Gene3D" id="3.40.1710.10">
    <property type="entry name" value="abc type-2 transporter like domain"/>
    <property type="match status" value="1"/>
</dbReference>
<dbReference type="EMBL" id="LT629700">
    <property type="protein sequence ID" value="SDL68571.1"/>
    <property type="molecule type" value="Genomic_DNA"/>
</dbReference>
<dbReference type="PANTHER" id="PTHR43077">
    <property type="entry name" value="TRANSPORT PERMEASE YVFS-RELATED"/>
    <property type="match status" value="1"/>
</dbReference>
<dbReference type="Proteomes" id="UP000199350">
    <property type="component" value="Chromosome I"/>
</dbReference>
<evidence type="ECO:0000256" key="3">
    <source>
        <dbReference type="ARBA" id="ARBA00022989"/>
    </source>
</evidence>
<evidence type="ECO:0000313" key="8">
    <source>
        <dbReference type="Proteomes" id="UP000199350"/>
    </source>
</evidence>
<feature type="transmembrane region" description="Helical" evidence="5">
    <location>
        <begin position="567"/>
        <end position="588"/>
    </location>
</feature>
<keyword evidence="3 5" id="KW-1133">Transmembrane helix</keyword>
<keyword evidence="8" id="KW-1185">Reference proteome</keyword>
<protein>
    <submittedName>
        <fullName evidence="7">Putative membrane protein</fullName>
    </submittedName>
</protein>